<evidence type="ECO:0000313" key="2">
    <source>
        <dbReference type="EMBL" id="CAG8182853.1"/>
    </source>
</evidence>
<dbReference type="AlphaFoldDB" id="A0A9W4HYQ8"/>
<comment type="caution">
    <text evidence="2">The sequence shown here is derived from an EMBL/GenBank/DDBJ whole genome shotgun (WGS) entry which is preliminary data.</text>
</comment>
<organism evidence="2 3">
    <name type="scientific">Penicillium nalgiovense</name>
    <dbReference type="NCBI Taxonomy" id="60175"/>
    <lineage>
        <taxon>Eukaryota</taxon>
        <taxon>Fungi</taxon>
        <taxon>Dikarya</taxon>
        <taxon>Ascomycota</taxon>
        <taxon>Pezizomycotina</taxon>
        <taxon>Eurotiomycetes</taxon>
        <taxon>Eurotiomycetidae</taxon>
        <taxon>Eurotiales</taxon>
        <taxon>Aspergillaceae</taxon>
        <taxon>Penicillium</taxon>
    </lineage>
</organism>
<dbReference type="InterPro" id="IPR000719">
    <property type="entry name" value="Prot_kinase_dom"/>
</dbReference>
<dbReference type="PROSITE" id="PS50011">
    <property type="entry name" value="PROTEIN_KINASE_DOM"/>
    <property type="match status" value="1"/>
</dbReference>
<sequence>MAINGILLEYYIGGSLKHVLNEQHVEDFHWERWAIQIGNALDMIHCANLTHMDLKPLNIALDNDGNAVLIGISGIGGTTHEWEWRGPETWGEIPPLEFPFQARRLNDV</sequence>
<dbReference type="Gene3D" id="1.10.510.10">
    <property type="entry name" value="Transferase(Phosphotransferase) domain 1"/>
    <property type="match status" value="1"/>
</dbReference>
<reference evidence="2" key="1">
    <citation type="submission" date="2021-07" db="EMBL/GenBank/DDBJ databases">
        <authorList>
            <person name="Branca A.L. A."/>
        </authorList>
    </citation>
    <scope>NUCLEOTIDE SEQUENCE</scope>
</reference>
<dbReference type="EMBL" id="CAJVNV010000388">
    <property type="protein sequence ID" value="CAG8182853.1"/>
    <property type="molecule type" value="Genomic_DNA"/>
</dbReference>
<dbReference type="OrthoDB" id="4062651at2759"/>
<dbReference type="InterPro" id="IPR011009">
    <property type="entry name" value="Kinase-like_dom_sf"/>
</dbReference>
<evidence type="ECO:0000313" key="3">
    <source>
        <dbReference type="Proteomes" id="UP001153461"/>
    </source>
</evidence>
<gene>
    <name evidence="2" type="ORF">PNAL_LOCUS6983</name>
</gene>
<dbReference type="Proteomes" id="UP001153461">
    <property type="component" value="Unassembled WGS sequence"/>
</dbReference>
<accession>A0A9W4HYQ8</accession>
<protein>
    <recommendedName>
        <fullName evidence="1">Protein kinase domain-containing protein</fullName>
    </recommendedName>
</protein>
<evidence type="ECO:0000259" key="1">
    <source>
        <dbReference type="PROSITE" id="PS50011"/>
    </source>
</evidence>
<dbReference type="SUPFAM" id="SSF56112">
    <property type="entry name" value="Protein kinase-like (PK-like)"/>
    <property type="match status" value="1"/>
</dbReference>
<dbReference type="Pfam" id="PF00069">
    <property type="entry name" value="Pkinase"/>
    <property type="match status" value="1"/>
</dbReference>
<name>A0A9W4HYQ8_PENNA</name>
<proteinExistence type="predicted"/>
<dbReference type="GO" id="GO:0005524">
    <property type="term" value="F:ATP binding"/>
    <property type="evidence" value="ECO:0007669"/>
    <property type="project" value="InterPro"/>
</dbReference>
<dbReference type="GO" id="GO:0004672">
    <property type="term" value="F:protein kinase activity"/>
    <property type="evidence" value="ECO:0007669"/>
    <property type="project" value="InterPro"/>
</dbReference>
<feature type="domain" description="Protein kinase" evidence="1">
    <location>
        <begin position="1"/>
        <end position="108"/>
    </location>
</feature>